<evidence type="ECO:0000256" key="7">
    <source>
        <dbReference type="ARBA" id="ARBA00022692"/>
    </source>
</evidence>
<keyword evidence="12" id="KW-0902">Two-component regulatory system</keyword>
<dbReference type="PANTHER" id="PTHR45528:SF1">
    <property type="entry name" value="SENSOR HISTIDINE KINASE CPXA"/>
    <property type="match status" value="1"/>
</dbReference>
<dbReference type="Pfam" id="PF02518">
    <property type="entry name" value="HATPase_c"/>
    <property type="match status" value="1"/>
</dbReference>
<dbReference type="RefSeq" id="WP_122627295.1">
    <property type="nucleotide sequence ID" value="NZ_UPPP01000063.1"/>
</dbReference>
<dbReference type="CDD" id="cd00075">
    <property type="entry name" value="HATPase"/>
    <property type="match status" value="1"/>
</dbReference>
<evidence type="ECO:0000256" key="6">
    <source>
        <dbReference type="ARBA" id="ARBA00022679"/>
    </source>
</evidence>
<dbReference type="CDD" id="cd06225">
    <property type="entry name" value="HAMP"/>
    <property type="match status" value="1"/>
</dbReference>
<dbReference type="SUPFAM" id="SSF158472">
    <property type="entry name" value="HAMP domain-like"/>
    <property type="match status" value="1"/>
</dbReference>
<evidence type="ECO:0000256" key="1">
    <source>
        <dbReference type="ARBA" id="ARBA00000085"/>
    </source>
</evidence>
<dbReference type="Proteomes" id="UP000277811">
    <property type="component" value="Unassembled WGS sequence"/>
</dbReference>
<dbReference type="GO" id="GO:0005886">
    <property type="term" value="C:plasma membrane"/>
    <property type="evidence" value="ECO:0007669"/>
    <property type="project" value="UniProtKB-SubCell"/>
</dbReference>
<feature type="domain" description="HAMP" evidence="16">
    <location>
        <begin position="211"/>
        <end position="263"/>
    </location>
</feature>
<gene>
    <name evidence="17" type="ORF">LUCI_1573</name>
</gene>
<dbReference type="InterPro" id="IPR050398">
    <property type="entry name" value="HssS/ArlS-like"/>
</dbReference>
<dbReference type="EC" id="2.7.13.3" evidence="3"/>
<sequence length="498" mass="55303">MKHSLRLRLLFSFMLVILVTLAGVLFGVSMVFKDQVLSTRQQELINKGTELSRAVAVLEKSGNFNGINEYINQMDDLLNARIWIINKDRQLVAMSTPGMHYGMQMPMMQSHMGMGRSAMMQPFGRQLPGRQLAAVFNGKIWTGTYEHPYYGEKMLMVAIPVKSGDQIKEAVVLQTPVRSINQFLQRIYLYIGGTGLIALVLALLVVSRLTRHVVEPLKEMQKTAEAMAQGNYSTFVPVKNRDEIGRLGLALNSLAQDLAKYIAELEKTDKLRRDFVANVSHELRTPLTVIHGYNEALLDGTVDNPGLAEKYHLLIRSETERLERLIHDLLDLSRLQSAAAMNDQEKIPLEQVAASVVAMLKQQAGEKQINLSAHTAPAIPPIYGNGDRLTQLLLIILDNALKYTPADGSITVNTLRDGDRVILQVTDTGAGIPAEDLPLIWERFYKVDKSHSRTNKGTGLGLAIARQIVDLHHAQAKVESQAGQGTTFTFTFPVASPE</sequence>
<organism evidence="17 18">
    <name type="scientific">Lucifera butyrica</name>
    <dbReference type="NCBI Taxonomy" id="1351585"/>
    <lineage>
        <taxon>Bacteria</taxon>
        <taxon>Bacillati</taxon>
        <taxon>Bacillota</taxon>
        <taxon>Negativicutes</taxon>
        <taxon>Veillonellales</taxon>
        <taxon>Veillonellaceae</taxon>
        <taxon>Lucifera</taxon>
    </lineage>
</organism>
<keyword evidence="5" id="KW-0597">Phosphoprotein</keyword>
<dbReference type="SMART" id="SM00387">
    <property type="entry name" value="HATPase_c"/>
    <property type="match status" value="1"/>
</dbReference>
<keyword evidence="11 14" id="KW-1133">Transmembrane helix</keyword>
<evidence type="ECO:0000313" key="18">
    <source>
        <dbReference type="Proteomes" id="UP000277811"/>
    </source>
</evidence>
<dbReference type="InterPro" id="IPR036890">
    <property type="entry name" value="HATPase_C_sf"/>
</dbReference>
<evidence type="ECO:0000256" key="13">
    <source>
        <dbReference type="ARBA" id="ARBA00023136"/>
    </source>
</evidence>
<evidence type="ECO:0000259" key="15">
    <source>
        <dbReference type="PROSITE" id="PS50109"/>
    </source>
</evidence>
<dbReference type="PROSITE" id="PS50885">
    <property type="entry name" value="HAMP"/>
    <property type="match status" value="1"/>
</dbReference>
<keyword evidence="10" id="KW-0067">ATP-binding</keyword>
<dbReference type="InterPro" id="IPR005467">
    <property type="entry name" value="His_kinase_dom"/>
</dbReference>
<evidence type="ECO:0000256" key="4">
    <source>
        <dbReference type="ARBA" id="ARBA00022475"/>
    </source>
</evidence>
<evidence type="ECO:0000256" key="2">
    <source>
        <dbReference type="ARBA" id="ARBA00004651"/>
    </source>
</evidence>
<evidence type="ECO:0000313" key="17">
    <source>
        <dbReference type="EMBL" id="VBB06342.1"/>
    </source>
</evidence>
<dbReference type="SMART" id="SM00388">
    <property type="entry name" value="HisKA"/>
    <property type="match status" value="1"/>
</dbReference>
<reference evidence="17 18" key="1">
    <citation type="submission" date="2018-06" db="EMBL/GenBank/DDBJ databases">
        <authorList>
            <person name="Strepis N."/>
        </authorList>
    </citation>
    <scope>NUCLEOTIDE SEQUENCE [LARGE SCALE GENOMIC DNA]</scope>
    <source>
        <strain evidence="17">LUCI</strain>
    </source>
</reference>
<evidence type="ECO:0000259" key="16">
    <source>
        <dbReference type="PROSITE" id="PS50885"/>
    </source>
</evidence>
<dbReference type="Gene3D" id="1.10.287.130">
    <property type="match status" value="1"/>
</dbReference>
<dbReference type="InterPro" id="IPR003594">
    <property type="entry name" value="HATPase_dom"/>
</dbReference>
<dbReference type="CDD" id="cd00082">
    <property type="entry name" value="HisKA"/>
    <property type="match status" value="1"/>
</dbReference>
<feature type="transmembrane region" description="Helical" evidence="14">
    <location>
        <begin position="187"/>
        <end position="206"/>
    </location>
</feature>
<keyword evidence="13 14" id="KW-0472">Membrane</keyword>
<proteinExistence type="predicted"/>
<dbReference type="PANTHER" id="PTHR45528">
    <property type="entry name" value="SENSOR HISTIDINE KINASE CPXA"/>
    <property type="match status" value="1"/>
</dbReference>
<dbReference type="Pfam" id="PF00512">
    <property type="entry name" value="HisKA"/>
    <property type="match status" value="1"/>
</dbReference>
<dbReference type="PROSITE" id="PS50109">
    <property type="entry name" value="HIS_KIN"/>
    <property type="match status" value="1"/>
</dbReference>
<keyword evidence="7 14" id="KW-0812">Transmembrane</keyword>
<name>A0A498R7U2_9FIRM</name>
<dbReference type="Gene3D" id="3.30.565.10">
    <property type="entry name" value="Histidine kinase-like ATPase, C-terminal domain"/>
    <property type="match status" value="1"/>
</dbReference>
<dbReference type="InterPro" id="IPR004358">
    <property type="entry name" value="Sig_transdc_His_kin-like_C"/>
</dbReference>
<dbReference type="FunFam" id="1.10.287.130:FF:000001">
    <property type="entry name" value="Two-component sensor histidine kinase"/>
    <property type="match status" value="1"/>
</dbReference>
<evidence type="ECO:0000256" key="10">
    <source>
        <dbReference type="ARBA" id="ARBA00022840"/>
    </source>
</evidence>
<dbReference type="AlphaFoldDB" id="A0A498R7U2"/>
<dbReference type="InterPro" id="IPR003661">
    <property type="entry name" value="HisK_dim/P_dom"/>
</dbReference>
<dbReference type="SUPFAM" id="SSF55874">
    <property type="entry name" value="ATPase domain of HSP90 chaperone/DNA topoisomerase II/histidine kinase"/>
    <property type="match status" value="1"/>
</dbReference>
<dbReference type="SMART" id="SM00304">
    <property type="entry name" value="HAMP"/>
    <property type="match status" value="1"/>
</dbReference>
<evidence type="ECO:0000256" key="8">
    <source>
        <dbReference type="ARBA" id="ARBA00022741"/>
    </source>
</evidence>
<dbReference type="GO" id="GO:0005524">
    <property type="term" value="F:ATP binding"/>
    <property type="evidence" value="ECO:0007669"/>
    <property type="project" value="UniProtKB-KW"/>
</dbReference>
<feature type="domain" description="Histidine kinase" evidence="15">
    <location>
        <begin position="278"/>
        <end position="496"/>
    </location>
</feature>
<keyword evidence="9" id="KW-0418">Kinase</keyword>
<dbReference type="InterPro" id="IPR036097">
    <property type="entry name" value="HisK_dim/P_sf"/>
</dbReference>
<keyword evidence="4" id="KW-1003">Cell membrane</keyword>
<evidence type="ECO:0000256" key="9">
    <source>
        <dbReference type="ARBA" id="ARBA00022777"/>
    </source>
</evidence>
<dbReference type="OrthoDB" id="9762826at2"/>
<evidence type="ECO:0000256" key="12">
    <source>
        <dbReference type="ARBA" id="ARBA00023012"/>
    </source>
</evidence>
<dbReference type="Pfam" id="PF00672">
    <property type="entry name" value="HAMP"/>
    <property type="match status" value="1"/>
</dbReference>
<dbReference type="Gene3D" id="6.10.340.10">
    <property type="match status" value="1"/>
</dbReference>
<dbReference type="EMBL" id="UPPP01000063">
    <property type="protein sequence ID" value="VBB06342.1"/>
    <property type="molecule type" value="Genomic_DNA"/>
</dbReference>
<dbReference type="PRINTS" id="PR00344">
    <property type="entry name" value="BCTRLSENSOR"/>
</dbReference>
<dbReference type="SUPFAM" id="SSF47384">
    <property type="entry name" value="Homodimeric domain of signal transducing histidine kinase"/>
    <property type="match status" value="1"/>
</dbReference>
<dbReference type="GO" id="GO:0000155">
    <property type="term" value="F:phosphorelay sensor kinase activity"/>
    <property type="evidence" value="ECO:0007669"/>
    <property type="project" value="InterPro"/>
</dbReference>
<dbReference type="FunFam" id="3.30.565.10:FF:000006">
    <property type="entry name" value="Sensor histidine kinase WalK"/>
    <property type="match status" value="1"/>
</dbReference>
<feature type="transmembrane region" description="Helical" evidence="14">
    <location>
        <begin position="7"/>
        <end position="32"/>
    </location>
</feature>
<keyword evidence="8" id="KW-0547">Nucleotide-binding</keyword>
<keyword evidence="18" id="KW-1185">Reference proteome</keyword>
<accession>A0A498R7U2</accession>
<comment type="subcellular location">
    <subcellularLocation>
        <location evidence="2">Cell membrane</location>
        <topology evidence="2">Multi-pass membrane protein</topology>
    </subcellularLocation>
</comment>
<keyword evidence="6" id="KW-0808">Transferase</keyword>
<protein>
    <recommendedName>
        <fullName evidence="3">histidine kinase</fullName>
        <ecNumber evidence="3">2.7.13.3</ecNumber>
    </recommendedName>
</protein>
<evidence type="ECO:0000256" key="5">
    <source>
        <dbReference type="ARBA" id="ARBA00022553"/>
    </source>
</evidence>
<evidence type="ECO:0000256" key="3">
    <source>
        <dbReference type="ARBA" id="ARBA00012438"/>
    </source>
</evidence>
<evidence type="ECO:0000256" key="11">
    <source>
        <dbReference type="ARBA" id="ARBA00022989"/>
    </source>
</evidence>
<evidence type="ECO:0000256" key="14">
    <source>
        <dbReference type="SAM" id="Phobius"/>
    </source>
</evidence>
<comment type="catalytic activity">
    <reaction evidence="1">
        <text>ATP + protein L-histidine = ADP + protein N-phospho-L-histidine.</text>
        <dbReference type="EC" id="2.7.13.3"/>
    </reaction>
</comment>
<dbReference type="InterPro" id="IPR003660">
    <property type="entry name" value="HAMP_dom"/>
</dbReference>